<dbReference type="RefSeq" id="WP_019238380.1">
    <property type="nucleotide sequence ID" value="NZ_CABKRW010000110.1"/>
</dbReference>
<evidence type="ECO:0000313" key="3">
    <source>
        <dbReference type="Proteomes" id="UP000195781"/>
    </source>
</evidence>
<reference evidence="3" key="1">
    <citation type="submission" date="2017-04" db="EMBL/GenBank/DDBJ databases">
        <title>Function of individual gut microbiota members based on whole genome sequencing of pure cultures obtained from chicken caecum.</title>
        <authorList>
            <person name="Medvecky M."/>
            <person name="Cejkova D."/>
            <person name="Polansky O."/>
            <person name="Karasova D."/>
            <person name="Kubasova T."/>
            <person name="Cizek A."/>
            <person name="Rychlik I."/>
        </authorList>
    </citation>
    <scope>NUCLEOTIDE SEQUENCE [LARGE SCALE GENOMIC DNA]</scope>
    <source>
        <strain evidence="3">An5</strain>
    </source>
</reference>
<accession>A0A1Y3XSE1</accession>
<sequence length="125" mass="13955">MQPHRVAIADLEDRPECVHAAYLDPAEEWNGWACPYFERAEVERMAAWLPEFDDSLVYDEESDAFSTTYDPDLTETFPGTDIDGRHLYPIGAGSWTWVIVDESGEETTADASADAVTKADEHALA</sequence>
<evidence type="ECO:0000256" key="1">
    <source>
        <dbReference type="SAM" id="MobiDB-lite"/>
    </source>
</evidence>
<keyword evidence="3" id="KW-1185">Reference proteome</keyword>
<evidence type="ECO:0000313" key="2">
    <source>
        <dbReference type="EMBL" id="OUN88442.1"/>
    </source>
</evidence>
<gene>
    <name evidence="2" type="ORF">B5G02_06590</name>
</gene>
<organism evidence="2 3">
    <name type="scientific">[Collinsella] massiliensis</name>
    <dbReference type="NCBI Taxonomy" id="1232426"/>
    <lineage>
        <taxon>Bacteria</taxon>
        <taxon>Bacillati</taxon>
        <taxon>Actinomycetota</taxon>
        <taxon>Coriobacteriia</taxon>
        <taxon>Coriobacteriales</taxon>
        <taxon>Coriobacteriaceae</taxon>
        <taxon>Enorma</taxon>
    </lineage>
</organism>
<name>A0A1Y3XSE1_9ACTN</name>
<dbReference type="AlphaFoldDB" id="A0A1Y3XSE1"/>
<proteinExistence type="predicted"/>
<comment type="caution">
    <text evidence="2">The sequence shown here is derived from an EMBL/GenBank/DDBJ whole genome shotgun (WGS) entry which is preliminary data.</text>
</comment>
<dbReference type="Proteomes" id="UP000195781">
    <property type="component" value="Unassembled WGS sequence"/>
</dbReference>
<protein>
    <submittedName>
        <fullName evidence="2">Uncharacterized protein</fullName>
    </submittedName>
</protein>
<dbReference type="EMBL" id="NFIE01000013">
    <property type="protein sequence ID" value="OUN88442.1"/>
    <property type="molecule type" value="Genomic_DNA"/>
</dbReference>
<feature type="region of interest" description="Disordered" evidence="1">
    <location>
        <begin position="106"/>
        <end position="125"/>
    </location>
</feature>
<dbReference type="OrthoDB" id="3192617at2"/>